<feature type="transmembrane region" description="Helical" evidence="8">
    <location>
        <begin position="256"/>
        <end position="280"/>
    </location>
</feature>
<keyword evidence="4" id="KW-1003">Cell membrane</keyword>
<dbReference type="InterPro" id="IPR037294">
    <property type="entry name" value="ABC_BtuC-like"/>
</dbReference>
<dbReference type="PANTHER" id="PTHR30472">
    <property type="entry name" value="FERRIC ENTEROBACTIN TRANSPORT SYSTEM PERMEASE PROTEIN"/>
    <property type="match status" value="1"/>
</dbReference>
<keyword evidence="5 8" id="KW-0812">Transmembrane</keyword>
<keyword evidence="7 8" id="KW-0472">Membrane</keyword>
<keyword evidence="3" id="KW-0813">Transport</keyword>
<dbReference type="GO" id="GO:0005886">
    <property type="term" value="C:plasma membrane"/>
    <property type="evidence" value="ECO:0007669"/>
    <property type="project" value="UniProtKB-SubCell"/>
</dbReference>
<dbReference type="Gene3D" id="1.10.3470.10">
    <property type="entry name" value="ABC transporter involved in vitamin B12 uptake, BtuC"/>
    <property type="match status" value="1"/>
</dbReference>
<keyword evidence="6 8" id="KW-1133">Transmembrane helix</keyword>
<gene>
    <name evidence="9" type="ORF">SAMN04489716_7140</name>
</gene>
<feature type="transmembrane region" description="Helical" evidence="8">
    <location>
        <begin position="170"/>
        <end position="191"/>
    </location>
</feature>
<dbReference type="EMBL" id="LT629758">
    <property type="protein sequence ID" value="SDT74930.1"/>
    <property type="molecule type" value="Genomic_DNA"/>
</dbReference>
<reference evidence="9 10" key="1">
    <citation type="submission" date="2016-10" db="EMBL/GenBank/DDBJ databases">
        <authorList>
            <person name="de Groot N.N."/>
        </authorList>
    </citation>
    <scope>NUCLEOTIDE SEQUENCE [LARGE SCALE GENOMIC DNA]</scope>
    <source>
        <strain evidence="9 10">DSM 43941</strain>
    </source>
</reference>
<dbReference type="PANTHER" id="PTHR30472:SF25">
    <property type="entry name" value="ABC TRANSPORTER PERMEASE PROTEIN MJ0876-RELATED"/>
    <property type="match status" value="1"/>
</dbReference>
<organism evidence="9 10">
    <name type="scientific">Actinoplanes derwentensis</name>
    <dbReference type="NCBI Taxonomy" id="113562"/>
    <lineage>
        <taxon>Bacteria</taxon>
        <taxon>Bacillati</taxon>
        <taxon>Actinomycetota</taxon>
        <taxon>Actinomycetes</taxon>
        <taxon>Micromonosporales</taxon>
        <taxon>Micromonosporaceae</taxon>
        <taxon>Actinoplanes</taxon>
    </lineage>
</organism>
<dbReference type="FunFam" id="1.10.3470.10:FF:000001">
    <property type="entry name" value="Vitamin B12 ABC transporter permease BtuC"/>
    <property type="match status" value="1"/>
</dbReference>
<dbReference type="GO" id="GO:0033214">
    <property type="term" value="P:siderophore-iron import into cell"/>
    <property type="evidence" value="ECO:0007669"/>
    <property type="project" value="TreeGrafter"/>
</dbReference>
<evidence type="ECO:0000256" key="1">
    <source>
        <dbReference type="ARBA" id="ARBA00004651"/>
    </source>
</evidence>
<proteinExistence type="inferred from homology"/>
<feature type="transmembrane region" description="Helical" evidence="8">
    <location>
        <begin position="83"/>
        <end position="100"/>
    </location>
</feature>
<evidence type="ECO:0000256" key="7">
    <source>
        <dbReference type="ARBA" id="ARBA00023136"/>
    </source>
</evidence>
<feature type="transmembrane region" description="Helical" evidence="8">
    <location>
        <begin position="300"/>
        <end position="320"/>
    </location>
</feature>
<protein>
    <submittedName>
        <fullName evidence="9">Iron complex transport system permease protein</fullName>
    </submittedName>
</protein>
<dbReference type="GO" id="GO:0022857">
    <property type="term" value="F:transmembrane transporter activity"/>
    <property type="evidence" value="ECO:0007669"/>
    <property type="project" value="InterPro"/>
</dbReference>
<dbReference type="SUPFAM" id="SSF81345">
    <property type="entry name" value="ABC transporter involved in vitamin B12 uptake, BtuC"/>
    <property type="match status" value="1"/>
</dbReference>
<dbReference type="InterPro" id="IPR000522">
    <property type="entry name" value="ABC_transptr_permease_BtuC"/>
</dbReference>
<feature type="transmembrane region" description="Helical" evidence="8">
    <location>
        <begin position="211"/>
        <end position="235"/>
    </location>
</feature>
<dbReference type="CDD" id="cd06550">
    <property type="entry name" value="TM_ABC_iron-siderophores_like"/>
    <property type="match status" value="1"/>
</dbReference>
<dbReference type="STRING" id="113562.SAMN04489716_7140"/>
<comment type="subcellular location">
    <subcellularLocation>
        <location evidence="1">Cell membrane</location>
        <topology evidence="1">Multi-pass membrane protein</topology>
    </subcellularLocation>
</comment>
<evidence type="ECO:0000256" key="3">
    <source>
        <dbReference type="ARBA" id="ARBA00022448"/>
    </source>
</evidence>
<keyword evidence="10" id="KW-1185">Reference proteome</keyword>
<dbReference type="Proteomes" id="UP000198688">
    <property type="component" value="Chromosome I"/>
</dbReference>
<evidence type="ECO:0000256" key="6">
    <source>
        <dbReference type="ARBA" id="ARBA00022989"/>
    </source>
</evidence>
<sequence>MDPADATAADRTPRDTYRKTGLIVGLATALTVICLVAAGKGQVPISPAEVAGSVLHRLGLNIGPLPSAVQGENALWLVRFPRVALAVIVGAALGCAGALMQGVFGNPLAEPGVVGVSAGAAVGAAAAIVTGITVAGIWTTAAAAFLGGIVTTLVVYAMSRSQGRTEVVTLVLTGVAVNATAGALLGLLMFMTDDDGVRAIAFWQLGSLAQATWGAVAVAGPCAAAGLIVSGFIARRIDLLALGERPARHLGVDTERLRIIAIVVTALLTASAVAFTGIISFVGLVVPHLIRMAAGPGHRILIPASALGGAVVVVTGDLIARTAIEYQELPLGVLTAVVGGPAFFWLLRRTRSRAGGWG</sequence>
<evidence type="ECO:0000256" key="4">
    <source>
        <dbReference type="ARBA" id="ARBA00022475"/>
    </source>
</evidence>
<evidence type="ECO:0000313" key="9">
    <source>
        <dbReference type="EMBL" id="SDT74930.1"/>
    </source>
</evidence>
<accession>A0A1H2CWK8</accession>
<name>A0A1H2CWK8_9ACTN</name>
<evidence type="ECO:0000256" key="8">
    <source>
        <dbReference type="SAM" id="Phobius"/>
    </source>
</evidence>
<dbReference type="Pfam" id="PF01032">
    <property type="entry name" value="FecCD"/>
    <property type="match status" value="1"/>
</dbReference>
<comment type="similarity">
    <text evidence="2">Belongs to the binding-protein-dependent transport system permease family. FecCD subfamily.</text>
</comment>
<feature type="transmembrane region" description="Helical" evidence="8">
    <location>
        <begin position="21"/>
        <end position="39"/>
    </location>
</feature>
<evidence type="ECO:0000313" key="10">
    <source>
        <dbReference type="Proteomes" id="UP000198688"/>
    </source>
</evidence>
<dbReference type="AlphaFoldDB" id="A0A1H2CWK8"/>
<feature type="transmembrane region" description="Helical" evidence="8">
    <location>
        <begin position="138"/>
        <end position="158"/>
    </location>
</feature>
<evidence type="ECO:0000256" key="2">
    <source>
        <dbReference type="ARBA" id="ARBA00007935"/>
    </source>
</evidence>
<feature type="transmembrane region" description="Helical" evidence="8">
    <location>
        <begin position="112"/>
        <end position="132"/>
    </location>
</feature>
<evidence type="ECO:0000256" key="5">
    <source>
        <dbReference type="ARBA" id="ARBA00022692"/>
    </source>
</evidence>
<feature type="transmembrane region" description="Helical" evidence="8">
    <location>
        <begin position="329"/>
        <end position="347"/>
    </location>
</feature>